<dbReference type="Pfam" id="PF01757">
    <property type="entry name" value="Acyl_transf_3"/>
    <property type="match status" value="1"/>
</dbReference>
<keyword evidence="3" id="KW-0808">Transferase</keyword>
<reference evidence="3" key="1">
    <citation type="submission" date="2019-11" db="EMBL/GenBank/DDBJ databases">
        <authorList>
            <person name="Feng L."/>
        </authorList>
    </citation>
    <scope>NUCLEOTIDE SEQUENCE</scope>
    <source>
        <strain evidence="3">RtorquesLFYP15</strain>
    </source>
</reference>
<dbReference type="PANTHER" id="PTHR37312">
    <property type="entry name" value="MEMBRANE-BOUND ACYLTRANSFERASE YKRP-RELATED"/>
    <property type="match status" value="1"/>
</dbReference>
<feature type="domain" description="Acyltransferase 3" evidence="2">
    <location>
        <begin position="12"/>
        <end position="323"/>
    </location>
</feature>
<gene>
    <name evidence="3" type="ORF">RTLFYP15_00542</name>
</gene>
<feature type="transmembrane region" description="Helical" evidence="1">
    <location>
        <begin position="12"/>
        <end position="30"/>
    </location>
</feature>
<dbReference type="EMBL" id="CACRUQ010000004">
    <property type="protein sequence ID" value="VYT71709.1"/>
    <property type="molecule type" value="Genomic_DNA"/>
</dbReference>
<keyword evidence="1" id="KW-0472">Membrane</keyword>
<dbReference type="PANTHER" id="PTHR37312:SF1">
    <property type="entry name" value="MEMBRANE-BOUND ACYLTRANSFERASE YKRP-RELATED"/>
    <property type="match status" value="1"/>
</dbReference>
<sequence length="336" mass="39014">MGGKTNIKQRLTYIDIARAIGILFVVLGHINQFYRDSQGIEYSQILIFIYAFHMPLFFILSGILFSEKTFRNLSFFDFLIKKVKGLVVPYLFLDITAGLYGVVVSSEIKISSIVEVVKNTLTIHCNVSANWFISALFIGEIFLYFFLKYYRSMYRYFVWIPFLIIPRYYPFSTHWINVFVRGMIAFTFMLVGYYLKDYYKNDVNKRWDVIVLSVVLTYIIAMLNGQIDFWGSRVGNPILCLIGGLIGAYWVIGLSKNIKSKLLVFIGQNIMTMMGTHMIVFGIVWNLCSITFFNIMPLLTANLYGEILIFILTIAANLPIMYVYNRYLPFLIGKHR</sequence>
<dbReference type="InterPro" id="IPR052734">
    <property type="entry name" value="Nod_factor_acetyltransferase"/>
</dbReference>
<feature type="transmembrane region" description="Helical" evidence="1">
    <location>
        <begin position="128"/>
        <end position="146"/>
    </location>
</feature>
<feature type="transmembrane region" description="Helical" evidence="1">
    <location>
        <begin position="207"/>
        <end position="227"/>
    </location>
</feature>
<keyword evidence="1" id="KW-0812">Transmembrane</keyword>
<proteinExistence type="predicted"/>
<keyword evidence="1" id="KW-1133">Transmembrane helix</keyword>
<protein>
    <submittedName>
        <fullName evidence="3">Acyltransferase family protein</fullName>
    </submittedName>
</protein>
<feature type="transmembrane region" description="Helical" evidence="1">
    <location>
        <begin position="233"/>
        <end position="252"/>
    </location>
</feature>
<name>A0A6N2YXC6_9FIRM</name>
<dbReference type="AlphaFoldDB" id="A0A6N2YXC6"/>
<dbReference type="RefSeq" id="WP_423248425.1">
    <property type="nucleotide sequence ID" value="NZ_CACRUQ010000004.1"/>
</dbReference>
<dbReference type="GO" id="GO:0016747">
    <property type="term" value="F:acyltransferase activity, transferring groups other than amino-acyl groups"/>
    <property type="evidence" value="ECO:0007669"/>
    <property type="project" value="InterPro"/>
</dbReference>
<accession>A0A6N2YXC6</accession>
<evidence type="ECO:0000256" key="1">
    <source>
        <dbReference type="SAM" id="Phobius"/>
    </source>
</evidence>
<feature type="transmembrane region" description="Helical" evidence="1">
    <location>
        <begin position="175"/>
        <end position="195"/>
    </location>
</feature>
<feature type="transmembrane region" description="Helical" evidence="1">
    <location>
        <begin position="307"/>
        <end position="324"/>
    </location>
</feature>
<dbReference type="InterPro" id="IPR002656">
    <property type="entry name" value="Acyl_transf_3_dom"/>
</dbReference>
<organism evidence="3">
    <name type="scientific">[Ruminococcus] torques</name>
    <dbReference type="NCBI Taxonomy" id="33039"/>
    <lineage>
        <taxon>Bacteria</taxon>
        <taxon>Bacillati</taxon>
        <taxon>Bacillota</taxon>
        <taxon>Clostridia</taxon>
        <taxon>Lachnospirales</taxon>
        <taxon>Lachnospiraceae</taxon>
        <taxon>Mediterraneibacter</taxon>
    </lineage>
</organism>
<feature type="transmembrane region" description="Helical" evidence="1">
    <location>
        <begin position="42"/>
        <end position="65"/>
    </location>
</feature>
<feature type="transmembrane region" description="Helical" evidence="1">
    <location>
        <begin position="153"/>
        <end position="169"/>
    </location>
</feature>
<feature type="transmembrane region" description="Helical" evidence="1">
    <location>
        <begin position="273"/>
        <end position="295"/>
    </location>
</feature>
<evidence type="ECO:0000313" key="3">
    <source>
        <dbReference type="EMBL" id="VYT71709.1"/>
    </source>
</evidence>
<evidence type="ECO:0000259" key="2">
    <source>
        <dbReference type="Pfam" id="PF01757"/>
    </source>
</evidence>
<feature type="transmembrane region" description="Helical" evidence="1">
    <location>
        <begin position="86"/>
        <end position="108"/>
    </location>
</feature>
<keyword evidence="3" id="KW-0012">Acyltransferase</keyword>